<feature type="transmembrane region" description="Helical" evidence="6">
    <location>
        <begin position="20"/>
        <end position="43"/>
    </location>
</feature>
<dbReference type="Proteomes" id="UP000076722">
    <property type="component" value="Unassembled WGS sequence"/>
</dbReference>
<accession>A0A165A5L3</accession>
<name>A0A165A5L3_9AGAM</name>
<keyword evidence="8" id="KW-1185">Reference proteome</keyword>
<dbReference type="InterPro" id="IPR037185">
    <property type="entry name" value="EmrE-like"/>
</dbReference>
<dbReference type="OrthoDB" id="6428174at2759"/>
<evidence type="ECO:0000256" key="3">
    <source>
        <dbReference type="ARBA" id="ARBA00022989"/>
    </source>
</evidence>
<feature type="compositionally biased region" description="Polar residues" evidence="5">
    <location>
        <begin position="507"/>
        <end position="522"/>
    </location>
</feature>
<comment type="subcellular location">
    <subcellularLocation>
        <location evidence="1">Membrane</location>
        <topology evidence="1">Multi-pass membrane protein</topology>
    </subcellularLocation>
</comment>
<keyword evidence="4 6" id="KW-0472">Membrane</keyword>
<dbReference type="GO" id="GO:0016020">
    <property type="term" value="C:membrane"/>
    <property type="evidence" value="ECO:0007669"/>
    <property type="project" value="UniProtKB-SubCell"/>
</dbReference>
<feature type="transmembrane region" description="Helical" evidence="6">
    <location>
        <begin position="226"/>
        <end position="246"/>
    </location>
</feature>
<evidence type="ECO:0000256" key="1">
    <source>
        <dbReference type="ARBA" id="ARBA00004141"/>
    </source>
</evidence>
<dbReference type="AlphaFoldDB" id="A0A165A5L3"/>
<dbReference type="PANTHER" id="PTHR12570">
    <property type="match status" value="1"/>
</dbReference>
<dbReference type="InterPro" id="IPR008521">
    <property type="entry name" value="Mg_trans_NIPA"/>
</dbReference>
<feature type="transmembrane region" description="Helical" evidence="6">
    <location>
        <begin position="120"/>
        <end position="140"/>
    </location>
</feature>
<feature type="transmembrane region" description="Helical" evidence="6">
    <location>
        <begin position="92"/>
        <end position="113"/>
    </location>
</feature>
<evidence type="ECO:0000256" key="5">
    <source>
        <dbReference type="SAM" id="MobiDB-lite"/>
    </source>
</evidence>
<evidence type="ECO:0000256" key="4">
    <source>
        <dbReference type="ARBA" id="ARBA00023136"/>
    </source>
</evidence>
<gene>
    <name evidence="7" type="ORF">SISNIDRAFT_481238</name>
</gene>
<dbReference type="EMBL" id="KV419395">
    <property type="protein sequence ID" value="KZS98508.1"/>
    <property type="molecule type" value="Genomic_DNA"/>
</dbReference>
<evidence type="ECO:0000256" key="2">
    <source>
        <dbReference type="ARBA" id="ARBA00022692"/>
    </source>
</evidence>
<reference evidence="7 8" key="1">
    <citation type="journal article" date="2016" name="Mol. Biol. Evol.">
        <title>Comparative Genomics of Early-Diverging Mushroom-Forming Fungi Provides Insights into the Origins of Lignocellulose Decay Capabilities.</title>
        <authorList>
            <person name="Nagy L.G."/>
            <person name="Riley R."/>
            <person name="Tritt A."/>
            <person name="Adam C."/>
            <person name="Daum C."/>
            <person name="Floudas D."/>
            <person name="Sun H."/>
            <person name="Yadav J.S."/>
            <person name="Pangilinan J."/>
            <person name="Larsson K.H."/>
            <person name="Matsuura K."/>
            <person name="Barry K."/>
            <person name="Labutti K."/>
            <person name="Kuo R."/>
            <person name="Ohm R.A."/>
            <person name="Bhattacharya S.S."/>
            <person name="Shirouzu T."/>
            <person name="Yoshinaga Y."/>
            <person name="Martin F.M."/>
            <person name="Grigoriev I.V."/>
            <person name="Hibbett D.S."/>
        </authorList>
    </citation>
    <scope>NUCLEOTIDE SEQUENCE [LARGE SCALE GENOMIC DNA]</scope>
    <source>
        <strain evidence="7 8">HHB9708</strain>
    </source>
</reference>
<evidence type="ECO:0000256" key="6">
    <source>
        <dbReference type="SAM" id="Phobius"/>
    </source>
</evidence>
<feature type="compositionally biased region" description="Basic and acidic residues" evidence="5">
    <location>
        <begin position="480"/>
        <end position="494"/>
    </location>
</feature>
<organism evidence="7 8">
    <name type="scientific">Sistotremastrum niveocremeum HHB9708</name>
    <dbReference type="NCBI Taxonomy" id="1314777"/>
    <lineage>
        <taxon>Eukaryota</taxon>
        <taxon>Fungi</taxon>
        <taxon>Dikarya</taxon>
        <taxon>Basidiomycota</taxon>
        <taxon>Agaricomycotina</taxon>
        <taxon>Agaricomycetes</taxon>
        <taxon>Sistotremastrales</taxon>
        <taxon>Sistotremastraceae</taxon>
        <taxon>Sertulicium</taxon>
        <taxon>Sertulicium niveocremeum</taxon>
    </lineage>
</organism>
<dbReference type="Pfam" id="PF05653">
    <property type="entry name" value="Mg_trans_NIPA"/>
    <property type="match status" value="1"/>
</dbReference>
<evidence type="ECO:0000313" key="8">
    <source>
        <dbReference type="Proteomes" id="UP000076722"/>
    </source>
</evidence>
<keyword evidence="3 6" id="KW-1133">Transmembrane helix</keyword>
<dbReference type="PANTHER" id="PTHR12570:SF92">
    <property type="entry name" value="SPICHTHYIN, ISOFORM B"/>
    <property type="match status" value="1"/>
</dbReference>
<feature type="compositionally biased region" description="Basic and acidic residues" evidence="5">
    <location>
        <begin position="378"/>
        <end position="389"/>
    </location>
</feature>
<feature type="transmembrane region" description="Helical" evidence="6">
    <location>
        <begin position="160"/>
        <end position="180"/>
    </location>
</feature>
<evidence type="ECO:0000313" key="7">
    <source>
        <dbReference type="EMBL" id="KZS98508.1"/>
    </source>
</evidence>
<protein>
    <submittedName>
        <fullName evidence="7">DUF803-domain-containing protein</fullName>
    </submittedName>
</protein>
<feature type="region of interest" description="Disordered" evidence="5">
    <location>
        <begin position="378"/>
        <end position="534"/>
    </location>
</feature>
<feature type="transmembrane region" description="Helical" evidence="6">
    <location>
        <begin position="284"/>
        <end position="305"/>
    </location>
</feature>
<dbReference type="SUPFAM" id="SSF103481">
    <property type="entry name" value="Multidrug resistance efflux transporter EmrE"/>
    <property type="match status" value="1"/>
</dbReference>
<feature type="region of interest" description="Disordered" evidence="5">
    <location>
        <begin position="329"/>
        <end position="356"/>
    </location>
</feature>
<dbReference type="GO" id="GO:0015095">
    <property type="term" value="F:magnesium ion transmembrane transporter activity"/>
    <property type="evidence" value="ECO:0007669"/>
    <property type="project" value="InterPro"/>
</dbReference>
<feature type="transmembrane region" description="Helical" evidence="6">
    <location>
        <begin position="189"/>
        <end position="214"/>
    </location>
</feature>
<keyword evidence="2 6" id="KW-0812">Transmembrane</keyword>
<feature type="transmembrane region" description="Helical" evidence="6">
    <location>
        <begin position="258"/>
        <end position="278"/>
    </location>
</feature>
<proteinExistence type="predicted"/>
<feature type="compositionally biased region" description="Low complexity" evidence="5">
    <location>
        <begin position="454"/>
        <end position="469"/>
    </location>
</feature>
<sequence>MSSSSASPSASAASSATAPHQYRVIGIVLAIASGLFIGTSFVLKKKGLLRSQKGHAAGEGVAYLKSPMWWSGMTLMILGELLNLGAYSFVEAILVTPLGALSVVICAILSHFFLKEKLSLFGWIGCTQCILGSVIIAMNAPNEQSVSTIAAFKKFFLAPWFLAYGSVLIAAALIVIFFIAPKYGTKSMLWYILVCSLFGGLSVSCTQALGASILTTIRGQNQFKNWFIYFLIAFVICTLLTELFFLNKALALFNTAMVTPTYYVMFTFCTLCTSIILYEGLKSSGAQIMTMVLGFCVICTGIFILQMSKVDPRQLTVDPKTSMLLQAARSEVEPAGAGEENDLEKEVKATEEPGMDALRGTLGAIGSVIRARRRKTITERSVNGDRQLDDAASANGQGLSEKEPGLHRQSSGSPSVAKPDERARHSLPGNGQVTNGSPRPVNDNYFSGTAAAFSSSPMSTPTSMPRSPSANLAKSSPYPSERDVTRPDSPEAAKVHFNPPAPPPRLHSTNGGATAGVPTTSTAEDENQSAESHR</sequence>